<keyword evidence="3" id="KW-1003">Cell membrane</keyword>
<proteinExistence type="inferred from homology"/>
<evidence type="ECO:0000313" key="9">
    <source>
        <dbReference type="EMBL" id="MDI4643697.1"/>
    </source>
</evidence>
<accession>A0ABT6TA38</accession>
<dbReference type="Gene3D" id="1.10.3720.10">
    <property type="entry name" value="MetI-like"/>
    <property type="match status" value="1"/>
</dbReference>
<comment type="caution">
    <text evidence="9">The sequence shown here is derived from an EMBL/GenBank/DDBJ whole genome shotgun (WGS) entry which is preliminary data.</text>
</comment>
<evidence type="ECO:0000256" key="6">
    <source>
        <dbReference type="ARBA" id="ARBA00023136"/>
    </source>
</evidence>
<feature type="domain" description="ABC transmembrane type-1" evidence="8">
    <location>
        <begin position="69"/>
        <end position="283"/>
    </location>
</feature>
<reference evidence="9" key="1">
    <citation type="submission" date="2023-04" db="EMBL/GenBank/DDBJ databases">
        <title>Comparative genomic analysis of Cohnella hashimotonis sp. nov., isolated from the International Space Station.</title>
        <authorList>
            <person name="Venkateswaran K."/>
            <person name="Simpson A."/>
        </authorList>
    </citation>
    <scope>NUCLEOTIDE SEQUENCE</scope>
    <source>
        <strain evidence="9">F6_2S_P_1</strain>
    </source>
</reference>
<name>A0ABT6TA38_9BACL</name>
<evidence type="ECO:0000256" key="4">
    <source>
        <dbReference type="ARBA" id="ARBA00022692"/>
    </source>
</evidence>
<keyword evidence="6 7" id="KW-0472">Membrane</keyword>
<evidence type="ECO:0000256" key="5">
    <source>
        <dbReference type="ARBA" id="ARBA00022989"/>
    </source>
</evidence>
<dbReference type="EMBL" id="JAGRPV010000001">
    <property type="protein sequence ID" value="MDI4643697.1"/>
    <property type="molecule type" value="Genomic_DNA"/>
</dbReference>
<dbReference type="InterPro" id="IPR000515">
    <property type="entry name" value="MetI-like"/>
</dbReference>
<feature type="transmembrane region" description="Helical" evidence="7">
    <location>
        <begin position="12"/>
        <end position="40"/>
    </location>
</feature>
<keyword evidence="4 7" id="KW-0812">Transmembrane</keyword>
<feature type="transmembrane region" description="Helical" evidence="7">
    <location>
        <begin position="155"/>
        <end position="183"/>
    </location>
</feature>
<evidence type="ECO:0000256" key="7">
    <source>
        <dbReference type="RuleBase" id="RU363032"/>
    </source>
</evidence>
<feature type="transmembrane region" description="Helical" evidence="7">
    <location>
        <begin position="262"/>
        <end position="287"/>
    </location>
</feature>
<keyword evidence="5 7" id="KW-1133">Transmembrane helix</keyword>
<dbReference type="InterPro" id="IPR035906">
    <property type="entry name" value="MetI-like_sf"/>
</dbReference>
<feature type="transmembrane region" description="Helical" evidence="7">
    <location>
        <begin position="68"/>
        <end position="94"/>
    </location>
</feature>
<dbReference type="Pfam" id="PF00528">
    <property type="entry name" value="BPD_transp_1"/>
    <property type="match status" value="1"/>
</dbReference>
<evidence type="ECO:0000256" key="1">
    <source>
        <dbReference type="ARBA" id="ARBA00004651"/>
    </source>
</evidence>
<gene>
    <name evidence="9" type="ORF">KB449_01945</name>
</gene>
<keyword evidence="2 7" id="KW-0813">Transport</keyword>
<keyword evidence="10" id="KW-1185">Reference proteome</keyword>
<dbReference type="PANTHER" id="PTHR43227">
    <property type="entry name" value="BLL4140 PROTEIN"/>
    <property type="match status" value="1"/>
</dbReference>
<dbReference type="PANTHER" id="PTHR43227:SF11">
    <property type="entry name" value="BLL4140 PROTEIN"/>
    <property type="match status" value="1"/>
</dbReference>
<feature type="transmembrane region" description="Helical" evidence="7">
    <location>
        <begin position="115"/>
        <end position="135"/>
    </location>
</feature>
<evidence type="ECO:0000259" key="8">
    <source>
        <dbReference type="PROSITE" id="PS50928"/>
    </source>
</evidence>
<dbReference type="SUPFAM" id="SSF161098">
    <property type="entry name" value="MetI-like"/>
    <property type="match status" value="1"/>
</dbReference>
<dbReference type="CDD" id="cd06261">
    <property type="entry name" value="TM_PBP2"/>
    <property type="match status" value="1"/>
</dbReference>
<organism evidence="9 10">
    <name type="scientific">Cohnella hashimotonis</name>
    <dbReference type="NCBI Taxonomy" id="2826895"/>
    <lineage>
        <taxon>Bacteria</taxon>
        <taxon>Bacillati</taxon>
        <taxon>Bacillota</taxon>
        <taxon>Bacilli</taxon>
        <taxon>Bacillales</taxon>
        <taxon>Paenibacillaceae</taxon>
        <taxon>Cohnella</taxon>
    </lineage>
</organism>
<protein>
    <submittedName>
        <fullName evidence="9">ABC transporter permease subunit</fullName>
    </submittedName>
</protein>
<dbReference type="InterPro" id="IPR050809">
    <property type="entry name" value="UgpAE/MalFG_permease"/>
</dbReference>
<feature type="transmembrane region" description="Helical" evidence="7">
    <location>
        <begin position="204"/>
        <end position="226"/>
    </location>
</feature>
<evidence type="ECO:0000256" key="3">
    <source>
        <dbReference type="ARBA" id="ARBA00022475"/>
    </source>
</evidence>
<sequence length="296" mass="33223">MKRLSNSIHYQLMLLPGLALLFLFSIVPMFGIVIAFQHFIPVKGIWHSDWVGLDNFKFMFELPDSKQIFINTLSIAVMKIVANLLISLLFALLLNEVRRRTMKRLVQTAVYLPHFLSWVILAGIMVDMLSLDGIVNHAIRLLGFEPVFFMGSNRWFPFVAVFSEVWKEFGFSAIIFLAALSGINPSLYEAAEIDGAGRLQKIRHITLPGVSTTIVLLATLAIGNVLNAGFDQIFNLYNPMVYASGDIIDTWVYRTGMLSAQYGLATAVGLLKSIVGFVLIVISYGLAYRLTNYRIF</sequence>
<dbReference type="PROSITE" id="PS50928">
    <property type="entry name" value="ABC_TM1"/>
    <property type="match status" value="1"/>
</dbReference>
<evidence type="ECO:0000256" key="2">
    <source>
        <dbReference type="ARBA" id="ARBA00022448"/>
    </source>
</evidence>
<evidence type="ECO:0000313" key="10">
    <source>
        <dbReference type="Proteomes" id="UP001161691"/>
    </source>
</evidence>
<dbReference type="Proteomes" id="UP001161691">
    <property type="component" value="Unassembled WGS sequence"/>
</dbReference>
<comment type="similarity">
    <text evidence="7">Belongs to the binding-protein-dependent transport system permease family.</text>
</comment>
<dbReference type="RefSeq" id="WP_282906748.1">
    <property type="nucleotide sequence ID" value="NZ_JAGRPV010000001.1"/>
</dbReference>
<comment type="subcellular location">
    <subcellularLocation>
        <location evidence="1 7">Cell membrane</location>
        <topology evidence="1 7">Multi-pass membrane protein</topology>
    </subcellularLocation>
</comment>